<dbReference type="GeneID" id="8230673"/>
<dbReference type="KEGG" id="phu:Phum_PHUM457790"/>
<reference evidence="11" key="1">
    <citation type="submission" date="2007-04" db="EMBL/GenBank/DDBJ databases">
        <title>Annotation of Pediculus humanus corporis strain USDA.</title>
        <authorList>
            <person name="Kirkness E."/>
            <person name="Hannick L."/>
            <person name="Hass B."/>
            <person name="Bruggner R."/>
            <person name="Lawson D."/>
            <person name="Bidwell S."/>
            <person name="Joardar V."/>
            <person name="Caler E."/>
            <person name="Walenz B."/>
            <person name="Inman J."/>
            <person name="Schobel S."/>
            <person name="Galinsky K."/>
            <person name="Amedeo P."/>
            <person name="Strausberg R."/>
        </authorList>
    </citation>
    <scope>NUCLEOTIDE SEQUENCE</scope>
    <source>
        <strain evidence="11">USDA</strain>
    </source>
</reference>
<organism>
    <name type="scientific">Pediculus humanus subsp. corporis</name>
    <name type="common">Body louse</name>
    <dbReference type="NCBI Taxonomy" id="121224"/>
    <lineage>
        <taxon>Eukaryota</taxon>
        <taxon>Metazoa</taxon>
        <taxon>Ecdysozoa</taxon>
        <taxon>Arthropoda</taxon>
        <taxon>Hexapoda</taxon>
        <taxon>Insecta</taxon>
        <taxon>Pterygota</taxon>
        <taxon>Neoptera</taxon>
        <taxon>Paraneoptera</taxon>
        <taxon>Psocodea</taxon>
        <taxon>Troctomorpha</taxon>
        <taxon>Phthiraptera</taxon>
        <taxon>Anoplura</taxon>
        <taxon>Pediculidae</taxon>
        <taxon>Pediculus</taxon>
    </lineage>
</organism>
<dbReference type="InParanoid" id="E0VV19"/>
<dbReference type="PANTHER" id="PTHR46539:SF23">
    <property type="entry name" value="RING-TYPE DOMAIN-CONTAINING PROTEIN"/>
    <property type="match status" value="1"/>
</dbReference>
<dbReference type="FunFam" id="3.30.40.10:FF:000009">
    <property type="entry name" value="E3 ubiquitin-protein ligase RNF130"/>
    <property type="match status" value="1"/>
</dbReference>
<comment type="subcellular location">
    <subcellularLocation>
        <location evidence="1">Membrane</location>
        <topology evidence="1">Single-pass membrane protein</topology>
    </subcellularLocation>
</comment>
<evidence type="ECO:0000256" key="9">
    <source>
        <dbReference type="SAM" id="Phobius"/>
    </source>
</evidence>
<evidence type="ECO:0000256" key="7">
    <source>
        <dbReference type="ARBA" id="ARBA00023136"/>
    </source>
</evidence>
<reference evidence="12" key="3">
    <citation type="submission" date="2020-05" db="UniProtKB">
        <authorList>
            <consortium name="EnsemblMetazoa"/>
        </authorList>
    </citation>
    <scope>IDENTIFICATION</scope>
    <source>
        <strain evidence="12">USDA</strain>
    </source>
</reference>
<reference evidence="11" key="2">
    <citation type="submission" date="2007-04" db="EMBL/GenBank/DDBJ databases">
        <title>The genome of the human body louse.</title>
        <authorList>
            <consortium name="The Human Body Louse Genome Consortium"/>
            <person name="Kirkness E."/>
            <person name="Walenz B."/>
            <person name="Hass B."/>
            <person name="Bruggner R."/>
            <person name="Strausberg R."/>
        </authorList>
    </citation>
    <scope>NUCLEOTIDE SEQUENCE</scope>
    <source>
        <strain evidence="11">USDA</strain>
    </source>
</reference>
<sequence>MSFIFFLYPPSSARCISGIEWQDSKNGDSQDVGAYSYTTAYINVTYLDPVTNKIKSEKSEIGKFGDGKVSSVSGLLIHVSSSEGEYTGCASPLRSSSGDGSLPQEPWIALVKRGQCNFEVKVDNAFKHNASAVLVYNDRESATLDKMKLTGTRNMSAVFTYKWKGEQLAKLVDNGSRVIIYITVATHCTRPIVHSNRTSVLFVSISFVVLTLTSVAWLLFYYVQRFRYLHAKDRISKRLCNAAKKALTKIPTKKIQQEDEEVQGDGECCAVCIEPYRVTEDLRILPCRHEFHKICIDPWLMEHRTCPMCKMNILKYSLSNSKENRCNINSDENAAQMVQTFYILGFKL</sequence>
<keyword evidence="7 9" id="KW-0472">Membrane</keyword>
<keyword evidence="13" id="KW-1185">Reference proteome</keyword>
<dbReference type="RefSeq" id="XP_002429963.1">
    <property type="nucleotide sequence ID" value="XM_002429918.1"/>
</dbReference>
<evidence type="ECO:0000256" key="6">
    <source>
        <dbReference type="ARBA" id="ARBA00022989"/>
    </source>
</evidence>
<dbReference type="SUPFAM" id="SSF52025">
    <property type="entry name" value="PA domain"/>
    <property type="match status" value="1"/>
</dbReference>
<evidence type="ECO:0000256" key="4">
    <source>
        <dbReference type="ARBA" id="ARBA00022771"/>
    </source>
</evidence>
<dbReference type="GO" id="GO:0016020">
    <property type="term" value="C:membrane"/>
    <property type="evidence" value="ECO:0007669"/>
    <property type="project" value="UniProtKB-SubCell"/>
</dbReference>
<dbReference type="PROSITE" id="PS50089">
    <property type="entry name" value="ZF_RING_2"/>
    <property type="match status" value="1"/>
</dbReference>
<dbReference type="GO" id="GO:0008270">
    <property type="term" value="F:zinc ion binding"/>
    <property type="evidence" value="ECO:0007669"/>
    <property type="project" value="UniProtKB-KW"/>
</dbReference>
<gene>
    <name evidence="12" type="primary">8230673</name>
    <name evidence="11" type="ORF">Phum_PHUM457790</name>
</gene>
<dbReference type="HOGENOM" id="CLU_049885_1_0_1"/>
<proteinExistence type="predicted"/>
<evidence type="ECO:0000256" key="8">
    <source>
        <dbReference type="PROSITE-ProRule" id="PRU00175"/>
    </source>
</evidence>
<dbReference type="Gene3D" id="3.50.30.30">
    <property type="match status" value="1"/>
</dbReference>
<evidence type="ECO:0000256" key="3">
    <source>
        <dbReference type="ARBA" id="ARBA00022723"/>
    </source>
</evidence>
<dbReference type="FunFam" id="3.50.30.30:FF:000003">
    <property type="entry name" value="E3 ubiquitin-protein ligase RNF128"/>
    <property type="match status" value="1"/>
</dbReference>
<dbReference type="SMART" id="SM00184">
    <property type="entry name" value="RING"/>
    <property type="match status" value="1"/>
</dbReference>
<dbReference type="EnsemblMetazoa" id="PHUM457790-RA">
    <property type="protein sequence ID" value="PHUM457790-PA"/>
    <property type="gene ID" value="PHUM457790"/>
</dbReference>
<evidence type="ECO:0000256" key="1">
    <source>
        <dbReference type="ARBA" id="ARBA00004167"/>
    </source>
</evidence>
<dbReference type="FunCoup" id="E0VV19">
    <property type="interactions" value="1059"/>
</dbReference>
<feature type="domain" description="RING-type" evidence="10">
    <location>
        <begin position="269"/>
        <end position="310"/>
    </location>
</feature>
<dbReference type="InterPro" id="IPR046450">
    <property type="entry name" value="PA_dom_sf"/>
</dbReference>
<dbReference type="EMBL" id="DS235800">
    <property type="protein sequence ID" value="EEB17225.1"/>
    <property type="molecule type" value="Genomic_DNA"/>
</dbReference>
<evidence type="ECO:0000256" key="5">
    <source>
        <dbReference type="ARBA" id="ARBA00022833"/>
    </source>
</evidence>
<dbReference type="AlphaFoldDB" id="E0VV19"/>
<evidence type="ECO:0000256" key="2">
    <source>
        <dbReference type="ARBA" id="ARBA00022692"/>
    </source>
</evidence>
<dbReference type="OrthoDB" id="5357315at2759"/>
<dbReference type="Proteomes" id="UP000009046">
    <property type="component" value="Unassembled WGS sequence"/>
</dbReference>
<dbReference type="STRING" id="121224.E0VV19"/>
<dbReference type="Gene3D" id="3.30.40.10">
    <property type="entry name" value="Zinc/RING finger domain, C3HC4 (zinc finger)"/>
    <property type="match status" value="1"/>
</dbReference>
<dbReference type="EMBL" id="AAZO01005566">
    <property type="status" value="NOT_ANNOTATED_CDS"/>
    <property type="molecule type" value="Genomic_DNA"/>
</dbReference>
<dbReference type="CDD" id="cd16668">
    <property type="entry name" value="RING-H2_RNF130-like"/>
    <property type="match status" value="1"/>
</dbReference>
<dbReference type="Pfam" id="PF02225">
    <property type="entry name" value="PA"/>
    <property type="match status" value="1"/>
</dbReference>
<dbReference type="CTD" id="8230673"/>
<dbReference type="InterPro" id="IPR003137">
    <property type="entry name" value="PA_domain"/>
</dbReference>
<dbReference type="SUPFAM" id="SSF57850">
    <property type="entry name" value="RING/U-box"/>
    <property type="match status" value="1"/>
</dbReference>
<dbReference type="CDD" id="cd02122">
    <property type="entry name" value="PA_GRAIL_like"/>
    <property type="match status" value="1"/>
</dbReference>
<dbReference type="OMA" id="MCKINIL"/>
<keyword evidence="3" id="KW-0479">Metal-binding</keyword>
<dbReference type="InterPro" id="IPR013083">
    <property type="entry name" value="Znf_RING/FYVE/PHD"/>
</dbReference>
<evidence type="ECO:0000259" key="10">
    <source>
        <dbReference type="PROSITE" id="PS50089"/>
    </source>
</evidence>
<feature type="transmembrane region" description="Helical" evidence="9">
    <location>
        <begin position="200"/>
        <end position="223"/>
    </location>
</feature>
<evidence type="ECO:0000313" key="12">
    <source>
        <dbReference type="EnsemblMetazoa" id="PHUM457790-PA"/>
    </source>
</evidence>
<keyword evidence="6 9" id="KW-1133">Transmembrane helix</keyword>
<accession>E0VV19</accession>
<keyword evidence="5" id="KW-0862">Zinc</keyword>
<dbReference type="VEuPathDB" id="VectorBase:PHUM457790"/>
<evidence type="ECO:0000313" key="11">
    <source>
        <dbReference type="EMBL" id="EEB17225.1"/>
    </source>
</evidence>
<name>E0VV19_PEDHC</name>
<evidence type="ECO:0000313" key="13">
    <source>
        <dbReference type="Proteomes" id="UP000009046"/>
    </source>
</evidence>
<dbReference type="eggNOG" id="KOG0800">
    <property type="taxonomic scope" value="Eukaryota"/>
</dbReference>
<protein>
    <submittedName>
        <fullName evidence="11">Protein goliath, putative</fullName>
    </submittedName>
</protein>
<keyword evidence="4 8" id="KW-0863">Zinc-finger</keyword>
<dbReference type="Pfam" id="PF13639">
    <property type="entry name" value="zf-RING_2"/>
    <property type="match status" value="1"/>
</dbReference>
<dbReference type="InterPro" id="IPR001841">
    <property type="entry name" value="Znf_RING"/>
</dbReference>
<keyword evidence="2 9" id="KW-0812">Transmembrane</keyword>
<dbReference type="PANTHER" id="PTHR46539">
    <property type="entry name" value="E3 UBIQUITIN-PROTEIN LIGASE ATL42"/>
    <property type="match status" value="1"/>
</dbReference>